<protein>
    <submittedName>
        <fullName evidence="8">Elongation factor G2-like protein</fullName>
    </submittedName>
</protein>
<keyword evidence="5" id="KW-0472">Membrane</keyword>
<feature type="non-terminal residue" evidence="8">
    <location>
        <position position="348"/>
    </location>
</feature>
<dbReference type="Gene3D" id="3.30.230.10">
    <property type="match status" value="1"/>
</dbReference>
<feature type="chain" id="PRO_5019474780" evidence="6">
    <location>
        <begin position="17"/>
        <end position="348"/>
    </location>
</feature>
<keyword evidence="5" id="KW-0812">Transmembrane</keyword>
<name>A0A422N0B6_TRYRA</name>
<evidence type="ECO:0000313" key="8">
    <source>
        <dbReference type="EMBL" id="RNE98901.1"/>
    </source>
</evidence>
<evidence type="ECO:0000259" key="7">
    <source>
        <dbReference type="Pfam" id="PF00679"/>
    </source>
</evidence>
<evidence type="ECO:0000256" key="5">
    <source>
        <dbReference type="SAM" id="Phobius"/>
    </source>
</evidence>
<sequence length="348" mass="38063">MTCVVSICTGLLLVFSSPLPSVRNWQVAINVQLFGAVGGGALRQRPLRNQAVVARFQLGPLSGDWQSVAADAVHRVDPHLSAVVDTPGAAWGSHGKRQERRAPSPLRGRPLRLAPSTSVDVCTYFLFNFCLLRPLGLFFFSLIHISSCLPPSAFIWLVELIVFFSPRRSSVCSTVIHEETSKQTDQPVCFCCAEDHQRNAKEELRLLSDVFSSAVTDCSHMGPLAGLPLHGVQVVLTAFKKFGSTQLVEGPLQQAARSLVLQLLRSASKAKLAAMEPMMEVEVHLSEAAYIGGVVGSLNERKAVTVDVQDGGRSVKAIVPMRNIVRYTMELRKAVKGHASLYTRLHHY</sequence>
<dbReference type="RefSeq" id="XP_029234893.1">
    <property type="nucleotide sequence ID" value="XM_029385284.1"/>
</dbReference>
<dbReference type="GO" id="GO:0032790">
    <property type="term" value="P:ribosome disassembly"/>
    <property type="evidence" value="ECO:0007669"/>
    <property type="project" value="TreeGrafter"/>
</dbReference>
<dbReference type="GO" id="GO:0005739">
    <property type="term" value="C:mitochondrion"/>
    <property type="evidence" value="ECO:0007669"/>
    <property type="project" value="TreeGrafter"/>
</dbReference>
<feature type="transmembrane region" description="Helical" evidence="5">
    <location>
        <begin position="135"/>
        <end position="158"/>
    </location>
</feature>
<dbReference type="GO" id="GO:0032543">
    <property type="term" value="P:mitochondrial translation"/>
    <property type="evidence" value="ECO:0007669"/>
    <property type="project" value="TreeGrafter"/>
</dbReference>
<evidence type="ECO:0000256" key="4">
    <source>
        <dbReference type="SAM" id="MobiDB-lite"/>
    </source>
</evidence>
<evidence type="ECO:0000313" key="9">
    <source>
        <dbReference type="Proteomes" id="UP000283634"/>
    </source>
</evidence>
<evidence type="ECO:0000256" key="1">
    <source>
        <dbReference type="ARBA" id="ARBA00022741"/>
    </source>
</evidence>
<keyword evidence="1" id="KW-0547">Nucleotide-binding</keyword>
<keyword evidence="8" id="KW-0251">Elongation factor</keyword>
<keyword evidence="3" id="KW-0342">GTP-binding</keyword>
<reference evidence="8 9" key="1">
    <citation type="journal article" date="2018" name="BMC Genomics">
        <title>Genomic comparison of Trypanosoma conorhini and Trypanosoma rangeli to Trypanosoma cruzi strains of high and low virulence.</title>
        <authorList>
            <person name="Bradwell K.R."/>
            <person name="Koparde V.N."/>
            <person name="Matveyev A.V."/>
            <person name="Serrano M.G."/>
            <person name="Alves J.M."/>
            <person name="Parikh H."/>
            <person name="Huang B."/>
            <person name="Lee V."/>
            <person name="Espinosa-Alvarez O."/>
            <person name="Ortiz P.A."/>
            <person name="Costa-Martins A.G."/>
            <person name="Teixeira M.M."/>
            <person name="Buck G.A."/>
        </authorList>
    </citation>
    <scope>NUCLEOTIDE SEQUENCE [LARGE SCALE GENOMIC DNA]</scope>
    <source>
        <strain evidence="8 9">AM80</strain>
    </source>
</reference>
<feature type="signal peptide" evidence="6">
    <location>
        <begin position="1"/>
        <end position="16"/>
    </location>
</feature>
<dbReference type="GeneID" id="40332472"/>
<dbReference type="InterPro" id="IPR014721">
    <property type="entry name" value="Ribsml_uS5_D2-typ_fold_subgr"/>
</dbReference>
<dbReference type="SUPFAM" id="SSF54980">
    <property type="entry name" value="EF-G C-terminal domain-like"/>
    <property type="match status" value="1"/>
</dbReference>
<evidence type="ECO:0000256" key="6">
    <source>
        <dbReference type="SAM" id="SignalP"/>
    </source>
</evidence>
<dbReference type="PANTHER" id="PTHR43261">
    <property type="entry name" value="TRANSLATION ELONGATION FACTOR G-RELATED"/>
    <property type="match status" value="1"/>
</dbReference>
<keyword evidence="5" id="KW-1133">Transmembrane helix</keyword>
<dbReference type="InterPro" id="IPR035647">
    <property type="entry name" value="EFG_III/V"/>
</dbReference>
<dbReference type="CDD" id="cd01514">
    <property type="entry name" value="Elongation_Factor_C"/>
    <property type="match status" value="1"/>
</dbReference>
<dbReference type="Proteomes" id="UP000283634">
    <property type="component" value="Unassembled WGS sequence"/>
</dbReference>
<proteinExistence type="predicted"/>
<feature type="region of interest" description="Disordered" evidence="4">
    <location>
        <begin position="88"/>
        <end position="108"/>
    </location>
</feature>
<evidence type="ECO:0000256" key="3">
    <source>
        <dbReference type="ARBA" id="ARBA00023134"/>
    </source>
</evidence>
<dbReference type="OrthoDB" id="198619at2759"/>
<keyword evidence="9" id="KW-1185">Reference proteome</keyword>
<gene>
    <name evidence="8" type="ORF">TraAM80_08539</name>
</gene>
<keyword evidence="2" id="KW-0648">Protein biosynthesis</keyword>
<organism evidence="8 9">
    <name type="scientific">Trypanosoma rangeli</name>
    <dbReference type="NCBI Taxonomy" id="5698"/>
    <lineage>
        <taxon>Eukaryota</taxon>
        <taxon>Discoba</taxon>
        <taxon>Euglenozoa</taxon>
        <taxon>Kinetoplastea</taxon>
        <taxon>Metakinetoplastina</taxon>
        <taxon>Trypanosomatida</taxon>
        <taxon>Trypanosomatidae</taxon>
        <taxon>Trypanosoma</taxon>
        <taxon>Herpetosoma</taxon>
    </lineage>
</organism>
<feature type="domain" description="Elongation factor EFG" evidence="7">
    <location>
        <begin position="275"/>
        <end position="348"/>
    </location>
</feature>
<dbReference type="GO" id="GO:0005525">
    <property type="term" value="F:GTP binding"/>
    <property type="evidence" value="ECO:0007669"/>
    <property type="project" value="UniProtKB-KW"/>
</dbReference>
<accession>A0A422N0B6</accession>
<dbReference type="EMBL" id="MKGL01000426">
    <property type="protein sequence ID" value="RNE98901.1"/>
    <property type="molecule type" value="Genomic_DNA"/>
</dbReference>
<dbReference type="GO" id="GO:0003746">
    <property type="term" value="F:translation elongation factor activity"/>
    <property type="evidence" value="ECO:0007669"/>
    <property type="project" value="UniProtKB-KW"/>
</dbReference>
<evidence type="ECO:0000256" key="2">
    <source>
        <dbReference type="ARBA" id="ARBA00022917"/>
    </source>
</evidence>
<comment type="caution">
    <text evidence="8">The sequence shown here is derived from an EMBL/GenBank/DDBJ whole genome shotgun (WGS) entry which is preliminary data.</text>
</comment>
<keyword evidence="6" id="KW-0732">Signal</keyword>
<dbReference type="PANTHER" id="PTHR43261:SF1">
    <property type="entry name" value="RIBOSOME-RELEASING FACTOR 2, MITOCHONDRIAL"/>
    <property type="match status" value="1"/>
</dbReference>
<dbReference type="InterPro" id="IPR000640">
    <property type="entry name" value="EFG_V-like"/>
</dbReference>
<dbReference type="GO" id="GO:0003924">
    <property type="term" value="F:GTPase activity"/>
    <property type="evidence" value="ECO:0007669"/>
    <property type="project" value="TreeGrafter"/>
</dbReference>
<dbReference type="Pfam" id="PF00679">
    <property type="entry name" value="EFG_C"/>
    <property type="match status" value="1"/>
</dbReference>
<dbReference type="Gene3D" id="3.30.70.240">
    <property type="match status" value="1"/>
</dbReference>
<dbReference type="AlphaFoldDB" id="A0A422N0B6"/>